<protein>
    <submittedName>
        <fullName evidence="1">Uncharacterized protein</fullName>
    </submittedName>
</protein>
<dbReference type="EMBL" id="JAAKFY010000026">
    <property type="protein sequence ID" value="KAF3834461.1"/>
    <property type="molecule type" value="Genomic_DNA"/>
</dbReference>
<dbReference type="AlphaFoldDB" id="A0A7J5XC03"/>
<sequence>MMGMECNSKAVNQPGQVYTGSITTFIMGSVQGSGADFVFMLVSFGQDNGCIVWKASHYFGGYNDVLKEIDVICYPEERPSILPNIVLLELFPVCDMELLSPHQWLVACSAWSSAFSLSNFSMSIFFLMASILAEECRVPGMVDISVH</sequence>
<organism evidence="1 2">
    <name type="scientific">Dissostichus mawsoni</name>
    <name type="common">Antarctic cod</name>
    <dbReference type="NCBI Taxonomy" id="36200"/>
    <lineage>
        <taxon>Eukaryota</taxon>
        <taxon>Metazoa</taxon>
        <taxon>Chordata</taxon>
        <taxon>Craniata</taxon>
        <taxon>Vertebrata</taxon>
        <taxon>Euteleostomi</taxon>
        <taxon>Actinopterygii</taxon>
        <taxon>Neopterygii</taxon>
        <taxon>Teleostei</taxon>
        <taxon>Neoteleostei</taxon>
        <taxon>Acanthomorphata</taxon>
        <taxon>Eupercaria</taxon>
        <taxon>Perciformes</taxon>
        <taxon>Notothenioidei</taxon>
        <taxon>Nototheniidae</taxon>
        <taxon>Dissostichus</taxon>
    </lineage>
</organism>
<comment type="caution">
    <text evidence="1">The sequence shown here is derived from an EMBL/GenBank/DDBJ whole genome shotgun (WGS) entry which is preliminary data.</text>
</comment>
<reference evidence="1 2" key="1">
    <citation type="submission" date="2020-03" db="EMBL/GenBank/DDBJ databases">
        <title>Dissostichus mawsoni Genome sequencing and assembly.</title>
        <authorList>
            <person name="Park H."/>
        </authorList>
    </citation>
    <scope>NUCLEOTIDE SEQUENCE [LARGE SCALE GENOMIC DNA]</scope>
    <source>
        <strain evidence="1">DM0001</strain>
        <tissue evidence="1">Muscle</tissue>
    </source>
</reference>
<dbReference type="Proteomes" id="UP000518266">
    <property type="component" value="Unassembled WGS sequence"/>
</dbReference>
<name>A0A7J5XC03_DISMA</name>
<evidence type="ECO:0000313" key="1">
    <source>
        <dbReference type="EMBL" id="KAF3834461.1"/>
    </source>
</evidence>
<proteinExistence type="predicted"/>
<evidence type="ECO:0000313" key="2">
    <source>
        <dbReference type="Proteomes" id="UP000518266"/>
    </source>
</evidence>
<keyword evidence="2" id="KW-1185">Reference proteome</keyword>
<accession>A0A7J5XC03</accession>
<gene>
    <name evidence="1" type="ORF">F7725_025665</name>
</gene>